<keyword evidence="3" id="KW-1185">Reference proteome</keyword>
<evidence type="ECO:0000313" key="2">
    <source>
        <dbReference type="EMBL" id="OJD21900.1"/>
    </source>
</evidence>
<protein>
    <submittedName>
        <fullName evidence="2">Uncharacterized protein</fullName>
    </submittedName>
</protein>
<dbReference type="AlphaFoldDB" id="A0A1J9R1H3"/>
<gene>
    <name evidence="2" type="ORF">ACJ73_06753</name>
</gene>
<feature type="non-terminal residue" evidence="2">
    <location>
        <position position="1"/>
    </location>
</feature>
<feature type="non-terminal residue" evidence="2">
    <location>
        <position position="133"/>
    </location>
</feature>
<organism evidence="2 3">
    <name type="scientific">Blastomyces percursus</name>
    <dbReference type="NCBI Taxonomy" id="1658174"/>
    <lineage>
        <taxon>Eukaryota</taxon>
        <taxon>Fungi</taxon>
        <taxon>Dikarya</taxon>
        <taxon>Ascomycota</taxon>
        <taxon>Pezizomycotina</taxon>
        <taxon>Eurotiomycetes</taxon>
        <taxon>Eurotiomycetidae</taxon>
        <taxon>Onygenales</taxon>
        <taxon>Ajellomycetaceae</taxon>
        <taxon>Blastomyces</taxon>
    </lineage>
</organism>
<sequence>HLRLRLRKHPLPLPRVHHPYCQPHSPRAPHPTQTNKINIKHPSNNNINSNNNHLIVPCSTQAITPLQTVVPHHDPALEVVVREAVHRGYGSRIQGLDSRMSRYFRNQGSSAADRSCIGRAGEAVFRWIFQRWF</sequence>
<name>A0A1J9R1H3_9EURO</name>
<reference evidence="2 3" key="1">
    <citation type="submission" date="2015-08" db="EMBL/GenBank/DDBJ databases">
        <title>Emmonsia species relationships and genome sequence.</title>
        <authorList>
            <person name="Cuomo C.A."/>
            <person name="Schwartz I.S."/>
            <person name="Kenyon C."/>
            <person name="De Hoog G.S."/>
            <person name="Govender N.P."/>
            <person name="Botha A."/>
            <person name="Moreno L."/>
            <person name="De Vries M."/>
            <person name="Munoz J.F."/>
            <person name="Stielow J.B."/>
        </authorList>
    </citation>
    <scope>NUCLEOTIDE SEQUENCE [LARGE SCALE GENOMIC DNA]</scope>
    <source>
        <strain evidence="2 3">EI222</strain>
    </source>
</reference>
<evidence type="ECO:0000256" key="1">
    <source>
        <dbReference type="SAM" id="MobiDB-lite"/>
    </source>
</evidence>
<evidence type="ECO:0000313" key="3">
    <source>
        <dbReference type="Proteomes" id="UP000242791"/>
    </source>
</evidence>
<proteinExistence type="predicted"/>
<dbReference type="Proteomes" id="UP000242791">
    <property type="component" value="Unassembled WGS sequence"/>
</dbReference>
<feature type="compositionally biased region" description="Basic residues" evidence="1">
    <location>
        <begin position="1"/>
        <end position="18"/>
    </location>
</feature>
<feature type="region of interest" description="Disordered" evidence="1">
    <location>
        <begin position="1"/>
        <end position="32"/>
    </location>
</feature>
<comment type="caution">
    <text evidence="2">The sequence shown here is derived from an EMBL/GenBank/DDBJ whole genome shotgun (WGS) entry which is preliminary data.</text>
</comment>
<dbReference type="EMBL" id="LGTZ01001241">
    <property type="protein sequence ID" value="OJD21900.1"/>
    <property type="molecule type" value="Genomic_DNA"/>
</dbReference>
<dbReference type="VEuPathDB" id="FungiDB:ACJ73_06753"/>
<accession>A0A1J9R1H3</accession>